<evidence type="ECO:0000256" key="1">
    <source>
        <dbReference type="ARBA" id="ARBA00009032"/>
    </source>
</evidence>
<dbReference type="PANTHER" id="PTHR32154">
    <property type="entry name" value="PYRUVATE-FLAVODOXIN OXIDOREDUCTASE-RELATED"/>
    <property type="match status" value="1"/>
</dbReference>
<dbReference type="EMBL" id="DXCH01000307">
    <property type="protein sequence ID" value="HIZ08556.1"/>
    <property type="molecule type" value="Genomic_DNA"/>
</dbReference>
<evidence type="ECO:0000313" key="5">
    <source>
        <dbReference type="EMBL" id="HIZ08556.1"/>
    </source>
</evidence>
<evidence type="ECO:0000259" key="4">
    <source>
        <dbReference type="Pfam" id="PF17147"/>
    </source>
</evidence>
<dbReference type="InterPro" id="IPR002880">
    <property type="entry name" value="Pyrv_Fd/Flavodoxin_OxRdtase_N"/>
</dbReference>
<dbReference type="Gene3D" id="3.40.50.920">
    <property type="match status" value="1"/>
</dbReference>
<dbReference type="Gene3D" id="3.40.50.970">
    <property type="match status" value="1"/>
</dbReference>
<keyword evidence="2" id="KW-0560">Oxidoreductase</keyword>
<reference evidence="5" key="2">
    <citation type="submission" date="2021-04" db="EMBL/GenBank/DDBJ databases">
        <authorList>
            <person name="Gilroy R."/>
        </authorList>
    </citation>
    <scope>NUCLEOTIDE SEQUENCE</scope>
    <source>
        <strain evidence="5">CHK192-9172</strain>
    </source>
</reference>
<organism evidence="5 6">
    <name type="scientific">Candidatus Eubacterium avistercoris</name>
    <dbReference type="NCBI Taxonomy" id="2838567"/>
    <lineage>
        <taxon>Bacteria</taxon>
        <taxon>Bacillati</taxon>
        <taxon>Bacillota</taxon>
        <taxon>Clostridia</taxon>
        <taxon>Eubacteriales</taxon>
        <taxon>Eubacteriaceae</taxon>
        <taxon>Eubacterium</taxon>
    </lineage>
</organism>
<dbReference type="GO" id="GO:0019752">
    <property type="term" value="P:carboxylic acid metabolic process"/>
    <property type="evidence" value="ECO:0007669"/>
    <property type="project" value="UniProtKB-ARBA"/>
</dbReference>
<dbReference type="GO" id="GO:0016903">
    <property type="term" value="F:oxidoreductase activity, acting on the aldehyde or oxo group of donors"/>
    <property type="evidence" value="ECO:0007669"/>
    <property type="project" value="UniProtKB-ARBA"/>
</dbReference>
<sequence length="392" mass="42928">MAIKERMSGNEAVSYAIKQINPDVMPAFPITPSTEIPQMVSTYIANGEIDTEFIPVESEHSSMSAAIGASAAGARTLTATSSAGLAFMWEELLLAASNRLPIALALVLRTLSGPININCDHSDGMGARDTGWIQIYAENNQEAYDNFIQAYRIAEHKDVKLPIMICQDGFITSHAVENIELLEDEKVKNFVGEYQPEEYLLNPGKPISVGPYAVTNYVMEGKKNQLIALENAKQVILDVAKEFAGISGREYGFFGEYKTEDADYIILLIGSAAGTAKDAADQLRKEGVKAGILKLRVFRPFPAKEIAQALKNCKAAAILDRCESYNTNGGVLGSEVTAALYQNKIMIETVNYMYGLGGRDFTVEDARGVFEDLRNIVEHNAAPEQFKYIGLR</sequence>
<dbReference type="PANTHER" id="PTHR32154:SF0">
    <property type="entry name" value="PYRUVATE-FLAVODOXIN OXIDOREDUCTASE-RELATED"/>
    <property type="match status" value="1"/>
</dbReference>
<accession>A0A9D2D4Z7</accession>
<dbReference type="AlphaFoldDB" id="A0A9D2D4Z7"/>
<comment type="similarity">
    <text evidence="1">Belongs to the pyruvate:ferredoxin/flavodoxin oxidoreductase family.</text>
</comment>
<reference evidence="5" key="1">
    <citation type="journal article" date="2021" name="PeerJ">
        <title>Extensive microbial diversity within the chicken gut microbiome revealed by metagenomics and culture.</title>
        <authorList>
            <person name="Gilroy R."/>
            <person name="Ravi A."/>
            <person name="Getino M."/>
            <person name="Pursley I."/>
            <person name="Horton D.L."/>
            <person name="Alikhan N.F."/>
            <person name="Baker D."/>
            <person name="Gharbi K."/>
            <person name="Hall N."/>
            <person name="Watson M."/>
            <person name="Adriaenssens E.M."/>
            <person name="Foster-Nyarko E."/>
            <person name="Jarju S."/>
            <person name="Secka A."/>
            <person name="Antonio M."/>
            <person name="Oren A."/>
            <person name="Chaudhuri R.R."/>
            <person name="La Ragione R."/>
            <person name="Hildebrand F."/>
            <person name="Pallen M.J."/>
        </authorList>
    </citation>
    <scope>NUCLEOTIDE SEQUENCE</scope>
    <source>
        <strain evidence="5">CHK192-9172</strain>
    </source>
</reference>
<evidence type="ECO:0000256" key="2">
    <source>
        <dbReference type="ARBA" id="ARBA00023002"/>
    </source>
</evidence>
<feature type="domain" description="Pyruvate flavodoxin/ferredoxin oxidoreductase pyrimidine binding" evidence="3">
    <location>
        <begin position="16"/>
        <end position="240"/>
    </location>
</feature>
<feature type="domain" description="Pyruvate:ferredoxin oxidoreductase core" evidence="4">
    <location>
        <begin position="262"/>
        <end position="365"/>
    </location>
</feature>
<dbReference type="GO" id="GO:0006979">
    <property type="term" value="P:response to oxidative stress"/>
    <property type="evidence" value="ECO:0007669"/>
    <property type="project" value="TreeGrafter"/>
</dbReference>
<dbReference type="InterPro" id="IPR033412">
    <property type="entry name" value="PFOR_II"/>
</dbReference>
<dbReference type="CDD" id="cd07034">
    <property type="entry name" value="TPP_PYR_PFOR_IOR-alpha_like"/>
    <property type="match status" value="1"/>
</dbReference>
<dbReference type="InterPro" id="IPR009014">
    <property type="entry name" value="Transketo_C/PFOR_II"/>
</dbReference>
<comment type="caution">
    <text evidence="5">The sequence shown here is derived from an EMBL/GenBank/DDBJ whole genome shotgun (WGS) entry which is preliminary data.</text>
</comment>
<dbReference type="FunFam" id="3.40.50.920:FF:000010">
    <property type="entry name" value="Pyruvate ferredoxin oxidoreductase, alpha subunit"/>
    <property type="match status" value="1"/>
</dbReference>
<dbReference type="InterPro" id="IPR050722">
    <property type="entry name" value="Pyruvate:ferred/Flavod_OxRd"/>
</dbReference>
<dbReference type="Pfam" id="PF01855">
    <property type="entry name" value="POR_N"/>
    <property type="match status" value="1"/>
</dbReference>
<evidence type="ECO:0000313" key="6">
    <source>
        <dbReference type="Proteomes" id="UP000824024"/>
    </source>
</evidence>
<dbReference type="InterPro" id="IPR029061">
    <property type="entry name" value="THDP-binding"/>
</dbReference>
<protein>
    <submittedName>
        <fullName evidence="5">Pyruvate ferredoxin oxidoreductase</fullName>
    </submittedName>
</protein>
<dbReference type="Proteomes" id="UP000824024">
    <property type="component" value="Unassembled WGS sequence"/>
</dbReference>
<dbReference type="Pfam" id="PF17147">
    <property type="entry name" value="PFOR_II"/>
    <property type="match status" value="1"/>
</dbReference>
<proteinExistence type="inferred from homology"/>
<gene>
    <name evidence="5" type="primary">porA</name>
    <name evidence="5" type="ORF">IAA08_11560</name>
</gene>
<keyword evidence="5" id="KW-0670">Pyruvate</keyword>
<dbReference type="SUPFAM" id="SSF52922">
    <property type="entry name" value="TK C-terminal domain-like"/>
    <property type="match status" value="1"/>
</dbReference>
<dbReference type="SUPFAM" id="SSF52518">
    <property type="entry name" value="Thiamin diphosphate-binding fold (THDP-binding)"/>
    <property type="match status" value="1"/>
</dbReference>
<dbReference type="FunFam" id="3.40.50.970:FF:000012">
    <property type="entry name" value="Pyruvate:ferredoxin (Flavodoxin) oxidoreductase"/>
    <property type="match status" value="1"/>
</dbReference>
<evidence type="ECO:0000259" key="3">
    <source>
        <dbReference type="Pfam" id="PF01855"/>
    </source>
</evidence>
<name>A0A9D2D4Z7_9FIRM</name>